<dbReference type="OrthoDB" id="5801491at2759"/>
<gene>
    <name evidence="3" type="ORF">CAUJ_LOCUS7919</name>
</gene>
<reference evidence="3" key="1">
    <citation type="submission" date="2020-10" db="EMBL/GenBank/DDBJ databases">
        <authorList>
            <person name="Kikuchi T."/>
        </authorList>
    </citation>
    <scope>NUCLEOTIDE SEQUENCE</scope>
    <source>
        <strain evidence="3">NKZ352</strain>
    </source>
</reference>
<protein>
    <submittedName>
        <fullName evidence="3">Uncharacterized protein</fullName>
    </submittedName>
</protein>
<keyword evidence="1" id="KW-0472">Membrane</keyword>
<keyword evidence="4" id="KW-1185">Reference proteome</keyword>
<comment type="caution">
    <text evidence="3">The sequence shown here is derived from an EMBL/GenBank/DDBJ whole genome shotgun (WGS) entry which is preliminary data.</text>
</comment>
<evidence type="ECO:0000313" key="3">
    <source>
        <dbReference type="EMBL" id="CAD6192000.1"/>
    </source>
</evidence>
<accession>A0A8S1HF96</accession>
<evidence type="ECO:0000313" key="4">
    <source>
        <dbReference type="Proteomes" id="UP000835052"/>
    </source>
</evidence>
<organism evidence="3 4">
    <name type="scientific">Caenorhabditis auriculariae</name>
    <dbReference type="NCBI Taxonomy" id="2777116"/>
    <lineage>
        <taxon>Eukaryota</taxon>
        <taxon>Metazoa</taxon>
        <taxon>Ecdysozoa</taxon>
        <taxon>Nematoda</taxon>
        <taxon>Chromadorea</taxon>
        <taxon>Rhabditida</taxon>
        <taxon>Rhabditina</taxon>
        <taxon>Rhabditomorpha</taxon>
        <taxon>Rhabditoidea</taxon>
        <taxon>Rhabditidae</taxon>
        <taxon>Peloderinae</taxon>
        <taxon>Caenorhabditis</taxon>
    </lineage>
</organism>
<evidence type="ECO:0000256" key="1">
    <source>
        <dbReference type="SAM" id="Phobius"/>
    </source>
</evidence>
<feature type="chain" id="PRO_5035894514" evidence="2">
    <location>
        <begin position="22"/>
        <end position="431"/>
    </location>
</feature>
<feature type="transmembrane region" description="Helical" evidence="1">
    <location>
        <begin position="361"/>
        <end position="383"/>
    </location>
</feature>
<feature type="signal peptide" evidence="2">
    <location>
        <begin position="1"/>
        <end position="21"/>
    </location>
</feature>
<sequence length="431" mass="49793">MRTKRMRNIFIALLICATTSASPVEELIGTQQFMLISQFKCLTLFETHVIPSSTVRGMSFPKRTDADCNPLMRTHLIRDPTEVHPPRLLLVWPKARRVRFHILDFNGLNIKRNTSESFLLETNDLSSNVGQGDLFDMAEPYRMHTVFDWMSRVLYVIYYHLDGSQYMRVMHFKDPFKPHDMHTRILHSELGNVAKMKAHPNNAMRTQWAEDPYDSKVYYVTQKDDTTTLYVSPISKMFTLVLDGENGNLVGTLRGTPFVAVSGGLLFVRFLEDLGNVKRISSSVRSVDQNETSFGYNFVMQFDYPLPLPAIMSTIIVKNWDYCMFRDGSSARKEICDAEKLEWMRSKGMIVEDSPIDIVKWLLVAVVILSFLIVLLFVYIYWLRSTFATADDRCTRNSEFHEEASVFISKQRSFPTAYDPNSADISVDRWK</sequence>
<proteinExistence type="predicted"/>
<dbReference type="Proteomes" id="UP000835052">
    <property type="component" value="Unassembled WGS sequence"/>
</dbReference>
<dbReference type="EMBL" id="CAJGYM010000025">
    <property type="protein sequence ID" value="CAD6192000.1"/>
    <property type="molecule type" value="Genomic_DNA"/>
</dbReference>
<dbReference type="AlphaFoldDB" id="A0A8S1HF96"/>
<keyword evidence="2" id="KW-0732">Signal</keyword>
<keyword evidence="1" id="KW-1133">Transmembrane helix</keyword>
<evidence type="ECO:0000256" key="2">
    <source>
        <dbReference type="SAM" id="SignalP"/>
    </source>
</evidence>
<keyword evidence="1" id="KW-0812">Transmembrane</keyword>
<name>A0A8S1HF96_9PELO</name>